<protein>
    <recommendedName>
        <fullName evidence="7">Ran GTPase-activating protein 1</fullName>
    </recommendedName>
</protein>
<dbReference type="AlphaFoldDB" id="G0VC65"/>
<keyword evidence="1" id="KW-0343">GTPase activation</keyword>
<dbReference type="GeneID" id="96902658"/>
<dbReference type="GO" id="GO:0006611">
    <property type="term" value="P:protein export from nucleus"/>
    <property type="evidence" value="ECO:0007669"/>
    <property type="project" value="EnsemblFungi"/>
</dbReference>
<evidence type="ECO:0000313" key="6">
    <source>
        <dbReference type="Proteomes" id="UP000001640"/>
    </source>
</evidence>
<dbReference type="KEGG" id="ncs:NCAS_0C00840"/>
<dbReference type="OMA" id="NGSMEAW"/>
<dbReference type="HOGENOM" id="CLU_028747_3_0_1"/>
<dbReference type="InParanoid" id="G0VC65"/>
<reference evidence="5 6" key="1">
    <citation type="journal article" date="2011" name="Proc. Natl. Acad. Sci. U.S.A.">
        <title>Evolutionary erosion of yeast sex chromosomes by mating-type switching accidents.</title>
        <authorList>
            <person name="Gordon J.L."/>
            <person name="Armisen D."/>
            <person name="Proux-Wera E."/>
            <person name="Oheigeartaigh S.S."/>
            <person name="Byrne K.P."/>
            <person name="Wolfe K.H."/>
        </authorList>
    </citation>
    <scope>NUCLEOTIDE SEQUENCE [LARGE SCALE GENOMIC DNA]</scope>
    <source>
        <strain evidence="6">ATCC 76901 / BCRC 22586 / CBS 4309 / NBRC 1992 / NRRL Y-12630</strain>
    </source>
</reference>
<reference key="2">
    <citation type="submission" date="2011-08" db="EMBL/GenBank/DDBJ databases">
        <title>Genome sequence of Naumovozyma castellii.</title>
        <authorList>
            <person name="Gordon J.L."/>
            <person name="Armisen D."/>
            <person name="Proux-Wera E."/>
            <person name="OhEigeartaigh S.S."/>
            <person name="Byrne K.P."/>
            <person name="Wolfe K.H."/>
        </authorList>
    </citation>
    <scope>NUCLEOTIDE SEQUENCE</scope>
    <source>
        <strain>Type strain:CBS 4309</strain>
    </source>
</reference>
<evidence type="ECO:0000256" key="2">
    <source>
        <dbReference type="ARBA" id="ARBA00022614"/>
    </source>
</evidence>
<evidence type="ECO:0000256" key="4">
    <source>
        <dbReference type="SAM" id="MobiDB-lite"/>
    </source>
</evidence>
<name>G0VC65_NAUCA</name>
<dbReference type="Gene3D" id="3.80.10.10">
    <property type="entry name" value="Ribonuclease Inhibitor"/>
    <property type="match status" value="1"/>
</dbReference>
<keyword evidence="3" id="KW-0677">Repeat</keyword>
<dbReference type="SUPFAM" id="SSF52047">
    <property type="entry name" value="RNI-like"/>
    <property type="match status" value="1"/>
</dbReference>
<gene>
    <name evidence="5" type="primary">NCAS0C00840</name>
    <name evidence="5" type="ordered locus">NCAS_0C00840</name>
</gene>
<proteinExistence type="predicted"/>
<dbReference type="GO" id="GO:0000781">
    <property type="term" value="C:chromosome, telomeric region"/>
    <property type="evidence" value="ECO:0007669"/>
    <property type="project" value="GOC"/>
</dbReference>
<dbReference type="GO" id="GO:0048471">
    <property type="term" value="C:perinuclear region of cytoplasm"/>
    <property type="evidence" value="ECO:0007669"/>
    <property type="project" value="TreeGrafter"/>
</dbReference>
<feature type="region of interest" description="Disordered" evidence="4">
    <location>
        <begin position="353"/>
        <end position="381"/>
    </location>
</feature>
<dbReference type="GO" id="GO:0005096">
    <property type="term" value="F:GTPase activator activity"/>
    <property type="evidence" value="ECO:0007669"/>
    <property type="project" value="UniProtKB-KW"/>
</dbReference>
<dbReference type="GO" id="GO:0006404">
    <property type="term" value="P:RNA import into nucleus"/>
    <property type="evidence" value="ECO:0007669"/>
    <property type="project" value="EnsemblFungi"/>
</dbReference>
<dbReference type="EMBL" id="HE576754">
    <property type="protein sequence ID" value="CCC69074.1"/>
    <property type="molecule type" value="Genomic_DNA"/>
</dbReference>
<evidence type="ECO:0000313" key="5">
    <source>
        <dbReference type="EMBL" id="CCC69074.1"/>
    </source>
</evidence>
<dbReference type="Pfam" id="PF13516">
    <property type="entry name" value="LRR_6"/>
    <property type="match status" value="2"/>
</dbReference>
<dbReference type="SMART" id="SM00368">
    <property type="entry name" value="LRR_RI"/>
    <property type="match status" value="7"/>
</dbReference>
<sequence length="406" mass="46148">MASLNFTPSYKESETFSLASKALKLTTREDIQPHLDDLAKLTKITKLDLSGNTLGTEASLALSEFISSHDSIKLHIQEINFADLYTSRLVDEVVASLHHLLPVLLTCPHLEILNLSDNAFGLRTIESLESYIAQAVHLKHLILSNNGMGPFAGERIGKALFKLAELKKTQKKPMLETFICGRNRLENGSSLYLALGLKNHGDGLKVVKLYQNGIRPRGIMNLLHYGLQYNKKLEVLDLQDNTFTETASTLLTEYLPQWQNSLVELNLNDCLLKGKGADKVFKVFQDYKFENLQRLKLEYNEIEQDTIEERLIPALENDHFPKLQILELNGNRLDEDSEALDVLQARFEEMELDDLEELDSDEEEEEEEEEEDDKETFQEIDIEPLEKELAATKIDDLAEALSKTTI</sequence>
<dbReference type="GO" id="GO:0005829">
    <property type="term" value="C:cytosol"/>
    <property type="evidence" value="ECO:0007669"/>
    <property type="project" value="EnsemblFungi"/>
</dbReference>
<dbReference type="GO" id="GO:0031509">
    <property type="term" value="P:subtelomeric heterochromatin formation"/>
    <property type="evidence" value="ECO:0007669"/>
    <property type="project" value="EnsemblFungi"/>
</dbReference>
<evidence type="ECO:0008006" key="7">
    <source>
        <dbReference type="Google" id="ProtNLM"/>
    </source>
</evidence>
<dbReference type="Proteomes" id="UP000001640">
    <property type="component" value="Chromosome 3"/>
</dbReference>
<keyword evidence="2" id="KW-0433">Leucine-rich repeat</keyword>
<evidence type="ECO:0000256" key="3">
    <source>
        <dbReference type="ARBA" id="ARBA00022737"/>
    </source>
</evidence>
<accession>G0VC65</accession>
<dbReference type="GO" id="GO:0031267">
    <property type="term" value="F:small GTPase binding"/>
    <property type="evidence" value="ECO:0007669"/>
    <property type="project" value="EnsemblFungi"/>
</dbReference>
<dbReference type="GO" id="GO:0006606">
    <property type="term" value="P:protein import into nucleus"/>
    <property type="evidence" value="ECO:0007669"/>
    <property type="project" value="EnsemblFungi"/>
</dbReference>
<evidence type="ECO:0000256" key="1">
    <source>
        <dbReference type="ARBA" id="ARBA00022468"/>
    </source>
</evidence>
<dbReference type="OrthoDB" id="184583at2759"/>
<dbReference type="STRING" id="1064592.G0VC65"/>
<dbReference type="GO" id="GO:0006409">
    <property type="term" value="P:tRNA export from nucleus"/>
    <property type="evidence" value="ECO:0007669"/>
    <property type="project" value="EnsemblFungi"/>
</dbReference>
<dbReference type="PANTHER" id="PTHR24113">
    <property type="entry name" value="RAN GTPASE-ACTIVATING PROTEIN 1"/>
    <property type="match status" value="1"/>
</dbReference>
<dbReference type="RefSeq" id="XP_003675441.1">
    <property type="nucleotide sequence ID" value="XM_003675393.1"/>
</dbReference>
<dbReference type="FunCoup" id="G0VC65">
    <property type="interactions" value="184"/>
</dbReference>
<dbReference type="InterPro" id="IPR027038">
    <property type="entry name" value="RanGap"/>
</dbReference>
<dbReference type="InterPro" id="IPR032675">
    <property type="entry name" value="LRR_dom_sf"/>
</dbReference>
<organism evidence="5 6">
    <name type="scientific">Naumovozyma castellii</name>
    <name type="common">Yeast</name>
    <name type="synonym">Saccharomyces castellii</name>
    <dbReference type="NCBI Taxonomy" id="27288"/>
    <lineage>
        <taxon>Eukaryota</taxon>
        <taxon>Fungi</taxon>
        <taxon>Dikarya</taxon>
        <taxon>Ascomycota</taxon>
        <taxon>Saccharomycotina</taxon>
        <taxon>Saccharomycetes</taxon>
        <taxon>Saccharomycetales</taxon>
        <taxon>Saccharomycetaceae</taxon>
        <taxon>Naumovozyma</taxon>
    </lineage>
</organism>
<dbReference type="GO" id="GO:0000054">
    <property type="term" value="P:ribosomal subunit export from nucleus"/>
    <property type="evidence" value="ECO:0007669"/>
    <property type="project" value="EnsemblFungi"/>
</dbReference>
<dbReference type="eggNOG" id="KOG1909">
    <property type="taxonomic scope" value="Eukaryota"/>
</dbReference>
<dbReference type="PANTHER" id="PTHR24113:SF12">
    <property type="entry name" value="RAN GTPASE-ACTIVATING PROTEIN 1"/>
    <property type="match status" value="1"/>
</dbReference>
<keyword evidence="6" id="KW-1185">Reference proteome</keyword>
<dbReference type="InterPro" id="IPR001611">
    <property type="entry name" value="Leu-rich_rpt"/>
</dbReference>
<dbReference type="GO" id="GO:0034399">
    <property type="term" value="C:nuclear periphery"/>
    <property type="evidence" value="ECO:0007669"/>
    <property type="project" value="EnsemblFungi"/>
</dbReference>